<keyword evidence="1" id="KW-1133">Transmembrane helix</keyword>
<keyword evidence="1" id="KW-0812">Transmembrane</keyword>
<name>A0A484HM97_9BACT</name>
<reference evidence="2" key="1">
    <citation type="submission" date="2019-01" db="EMBL/GenBank/DDBJ databases">
        <authorList>
            <consortium name="Genoscope - CEA"/>
            <person name="William W."/>
        </authorList>
    </citation>
    <scope>NUCLEOTIDE SEQUENCE</scope>
    <source>
        <strain evidence="2">CR-1</strain>
    </source>
</reference>
<proteinExistence type="predicted"/>
<accession>A0A484HM97</accession>
<feature type="transmembrane region" description="Helical" evidence="1">
    <location>
        <begin position="48"/>
        <end position="66"/>
    </location>
</feature>
<protein>
    <submittedName>
        <fullName evidence="2">Uncharacterized protein</fullName>
    </submittedName>
</protein>
<dbReference type="AlphaFoldDB" id="A0A484HM97"/>
<organism evidence="2">
    <name type="scientific">uncultured Desulfobacteraceae bacterium</name>
    <dbReference type="NCBI Taxonomy" id="218296"/>
    <lineage>
        <taxon>Bacteria</taxon>
        <taxon>Pseudomonadati</taxon>
        <taxon>Thermodesulfobacteriota</taxon>
        <taxon>Desulfobacteria</taxon>
        <taxon>Desulfobacterales</taxon>
        <taxon>Desulfobacteraceae</taxon>
        <taxon>environmental samples</taxon>
    </lineage>
</organism>
<feature type="transmembrane region" description="Helical" evidence="1">
    <location>
        <begin position="78"/>
        <end position="98"/>
    </location>
</feature>
<evidence type="ECO:0000256" key="1">
    <source>
        <dbReference type="SAM" id="Phobius"/>
    </source>
</evidence>
<keyword evidence="1" id="KW-0472">Membrane</keyword>
<dbReference type="EMBL" id="CAACVI010000034">
    <property type="protein sequence ID" value="VEN74706.1"/>
    <property type="molecule type" value="Genomic_DNA"/>
</dbReference>
<feature type="transmembrane region" description="Helical" evidence="1">
    <location>
        <begin position="136"/>
        <end position="156"/>
    </location>
</feature>
<gene>
    <name evidence="2" type="ORF">EPICR_40293</name>
</gene>
<evidence type="ECO:0000313" key="2">
    <source>
        <dbReference type="EMBL" id="VEN74706.1"/>
    </source>
</evidence>
<sequence length="157" mass="17844">MTHTDPNPNDAIQARGIPLSRGEKILKEKFYEDIAAQSDRMDRLGHRLVTLELAIPGLYAAAFRLAKGRDATLCVGPAVWMAFGLWFLALVATLWALFPKKWLVDERFMKKKPTAKNPKIGIRDFFGLSALHKRRFLMASCLFFFGGIFFAFLAIFF</sequence>